<keyword evidence="2" id="KW-1185">Reference proteome</keyword>
<accession>A0A830GDZ1</accession>
<gene>
    <name evidence="1" type="ORF">GCM10009021_24430</name>
</gene>
<organism evidence="1 2">
    <name type="scientific">Halarchaeum nitratireducens</name>
    <dbReference type="NCBI Taxonomy" id="489913"/>
    <lineage>
        <taxon>Archaea</taxon>
        <taxon>Methanobacteriati</taxon>
        <taxon>Methanobacteriota</taxon>
        <taxon>Stenosarchaea group</taxon>
        <taxon>Halobacteria</taxon>
        <taxon>Halobacteriales</taxon>
        <taxon>Halobacteriaceae</taxon>
    </lineage>
</organism>
<protein>
    <submittedName>
        <fullName evidence="1">Uncharacterized protein</fullName>
    </submittedName>
</protein>
<evidence type="ECO:0000313" key="2">
    <source>
        <dbReference type="Proteomes" id="UP000608850"/>
    </source>
</evidence>
<dbReference type="EMBL" id="BMOQ01000006">
    <property type="protein sequence ID" value="GGN22111.1"/>
    <property type="molecule type" value="Genomic_DNA"/>
</dbReference>
<dbReference type="Proteomes" id="UP000608850">
    <property type="component" value="Unassembled WGS sequence"/>
</dbReference>
<reference evidence="1 2" key="1">
    <citation type="journal article" date="2019" name="Int. J. Syst. Evol. Microbiol.">
        <title>The Global Catalogue of Microorganisms (GCM) 10K type strain sequencing project: providing services to taxonomists for standard genome sequencing and annotation.</title>
        <authorList>
            <consortium name="The Broad Institute Genomics Platform"/>
            <consortium name="The Broad Institute Genome Sequencing Center for Infectious Disease"/>
            <person name="Wu L."/>
            <person name="Ma J."/>
        </authorList>
    </citation>
    <scope>NUCLEOTIDE SEQUENCE [LARGE SCALE GENOMIC DNA]</scope>
    <source>
        <strain evidence="1 2">JCM 16331</strain>
    </source>
</reference>
<sequence>MWSHTRLMRVALLVASVSESGGSERTVSGKRASIPTRTCRELDIDAAADVYRPDAASDPSRPE</sequence>
<comment type="caution">
    <text evidence="1">The sequence shown here is derived from an EMBL/GenBank/DDBJ whole genome shotgun (WGS) entry which is preliminary data.</text>
</comment>
<proteinExistence type="predicted"/>
<evidence type="ECO:0000313" key="1">
    <source>
        <dbReference type="EMBL" id="GGN22111.1"/>
    </source>
</evidence>
<dbReference type="AlphaFoldDB" id="A0A830GDZ1"/>
<name>A0A830GDZ1_9EURY</name>